<evidence type="ECO:0000313" key="3">
    <source>
        <dbReference type="EMBL" id="THG34621.1"/>
    </source>
</evidence>
<dbReference type="PANTHER" id="PTHR11773">
    <property type="entry name" value="GLYCINE DEHYDROGENASE, DECARBOXYLATING"/>
    <property type="match status" value="1"/>
</dbReference>
<dbReference type="GO" id="GO:0005960">
    <property type="term" value="C:glycine cleavage complex"/>
    <property type="evidence" value="ECO:0007669"/>
    <property type="project" value="TreeGrafter"/>
</dbReference>
<dbReference type="AlphaFoldDB" id="A0A4S4FWE6"/>
<feature type="domain" description="Glycine cleavage system P-protein N-terminal" evidence="2">
    <location>
        <begin position="14"/>
        <end position="87"/>
    </location>
</feature>
<evidence type="ECO:0000313" key="4">
    <source>
        <dbReference type="Proteomes" id="UP000308978"/>
    </source>
</evidence>
<dbReference type="GO" id="GO:0030170">
    <property type="term" value="F:pyridoxal phosphate binding"/>
    <property type="evidence" value="ECO:0007669"/>
    <property type="project" value="TreeGrafter"/>
</dbReference>
<comment type="caution">
    <text evidence="3">The sequence shown here is derived from an EMBL/GenBank/DDBJ whole genome shotgun (WGS) entry which is preliminary data.</text>
</comment>
<protein>
    <recommendedName>
        <fullName evidence="2">Glycine cleavage system P-protein N-terminal domain-containing protein</fullName>
    </recommendedName>
</protein>
<reference evidence="3 4" key="1">
    <citation type="submission" date="2019-04" db="EMBL/GenBank/DDBJ databases">
        <title>Microbes associate with the intestines of laboratory mice.</title>
        <authorList>
            <person name="Navarre W."/>
            <person name="Wong E."/>
            <person name="Huang K.C."/>
            <person name="Tropini C."/>
            <person name="Ng K."/>
            <person name="Yu B."/>
        </authorList>
    </citation>
    <scope>NUCLEOTIDE SEQUENCE [LARGE SCALE GENOMIC DNA]</scope>
    <source>
        <strain evidence="3 4">NM80_B27</strain>
    </source>
</reference>
<dbReference type="GO" id="GO:0005829">
    <property type="term" value="C:cytosol"/>
    <property type="evidence" value="ECO:0007669"/>
    <property type="project" value="TreeGrafter"/>
</dbReference>
<dbReference type="GO" id="GO:0019464">
    <property type="term" value="P:glycine decarboxylation via glycine cleavage system"/>
    <property type="evidence" value="ECO:0007669"/>
    <property type="project" value="TreeGrafter"/>
</dbReference>
<dbReference type="Pfam" id="PF02347">
    <property type="entry name" value="GDC-P"/>
    <property type="match status" value="1"/>
</dbReference>
<dbReference type="RefSeq" id="WP_136436160.1">
    <property type="nucleotide sequence ID" value="NZ_SSTJ01000042.1"/>
</dbReference>
<dbReference type="EMBL" id="SSTJ01000042">
    <property type="protein sequence ID" value="THG34621.1"/>
    <property type="molecule type" value="Genomic_DNA"/>
</dbReference>
<proteinExistence type="predicted"/>
<dbReference type="PANTHER" id="PTHR11773:SF1">
    <property type="entry name" value="GLYCINE DEHYDROGENASE (DECARBOXYLATING), MITOCHONDRIAL"/>
    <property type="match status" value="1"/>
</dbReference>
<evidence type="ECO:0000259" key="2">
    <source>
        <dbReference type="Pfam" id="PF02347"/>
    </source>
</evidence>
<evidence type="ECO:0000256" key="1">
    <source>
        <dbReference type="ARBA" id="ARBA00023002"/>
    </source>
</evidence>
<organism evidence="3 4">
    <name type="scientific">Adlercreutzia caecimuris</name>
    <dbReference type="NCBI Taxonomy" id="671266"/>
    <lineage>
        <taxon>Bacteria</taxon>
        <taxon>Bacillati</taxon>
        <taxon>Actinomycetota</taxon>
        <taxon>Coriobacteriia</taxon>
        <taxon>Eggerthellales</taxon>
        <taxon>Eggerthellaceae</taxon>
        <taxon>Adlercreutzia</taxon>
    </lineage>
</organism>
<dbReference type="Proteomes" id="UP000308978">
    <property type="component" value="Unassembled WGS sequence"/>
</dbReference>
<dbReference type="InterPro" id="IPR049315">
    <property type="entry name" value="GDC-P_N"/>
</dbReference>
<accession>A0A4S4FWE6</accession>
<gene>
    <name evidence="3" type="ORF">E5986_11655</name>
</gene>
<dbReference type="InterPro" id="IPR020581">
    <property type="entry name" value="GDC_P"/>
</dbReference>
<dbReference type="InterPro" id="IPR015424">
    <property type="entry name" value="PyrdxlP-dep_Trfase"/>
</dbReference>
<feature type="non-terminal residue" evidence="3">
    <location>
        <position position="87"/>
    </location>
</feature>
<name>A0A4S4FWE6_9ACTN</name>
<keyword evidence="1" id="KW-0560">Oxidoreductase</keyword>
<sequence length="87" mass="9369">MTVNLTTANEFIARHIGPRQEDEQHMLASLGFDSLEALSASVIPESIKGTSVLGLEDGLSEAQALAKIKAIAGKNQLFKTYIGQGYY</sequence>
<dbReference type="GO" id="GO:0016594">
    <property type="term" value="F:glycine binding"/>
    <property type="evidence" value="ECO:0007669"/>
    <property type="project" value="TreeGrafter"/>
</dbReference>
<dbReference type="SUPFAM" id="SSF53383">
    <property type="entry name" value="PLP-dependent transferases"/>
    <property type="match status" value="1"/>
</dbReference>
<dbReference type="GO" id="GO:0004375">
    <property type="term" value="F:glycine dehydrogenase (decarboxylating) activity"/>
    <property type="evidence" value="ECO:0007669"/>
    <property type="project" value="InterPro"/>
</dbReference>